<dbReference type="PANTHER" id="PTHR24221:SF654">
    <property type="entry name" value="ATP-BINDING CASSETTE SUB-FAMILY B MEMBER 6"/>
    <property type="match status" value="1"/>
</dbReference>
<evidence type="ECO:0000256" key="2">
    <source>
        <dbReference type="ARBA" id="ARBA00022692"/>
    </source>
</evidence>
<dbReference type="GO" id="GO:0005886">
    <property type="term" value="C:plasma membrane"/>
    <property type="evidence" value="ECO:0007669"/>
    <property type="project" value="UniProtKB-SubCell"/>
</dbReference>
<dbReference type="InterPro" id="IPR011527">
    <property type="entry name" value="ABC1_TM_dom"/>
</dbReference>
<evidence type="ECO:0000256" key="1">
    <source>
        <dbReference type="ARBA" id="ARBA00004651"/>
    </source>
</evidence>
<feature type="transmembrane region" description="Helical" evidence="7">
    <location>
        <begin position="53"/>
        <end position="74"/>
    </location>
</feature>
<evidence type="ECO:0000256" key="7">
    <source>
        <dbReference type="SAM" id="Phobius"/>
    </source>
</evidence>
<evidence type="ECO:0000256" key="6">
    <source>
        <dbReference type="ARBA" id="ARBA00023136"/>
    </source>
</evidence>
<dbReference type="PROSITE" id="PS50893">
    <property type="entry name" value="ABC_TRANSPORTER_2"/>
    <property type="match status" value="1"/>
</dbReference>
<feature type="transmembrane region" description="Helical" evidence="7">
    <location>
        <begin position="151"/>
        <end position="169"/>
    </location>
</feature>
<organism evidence="10 11">
    <name type="scientific">Micromonospora marina</name>
    <dbReference type="NCBI Taxonomy" id="307120"/>
    <lineage>
        <taxon>Bacteria</taxon>
        <taxon>Bacillati</taxon>
        <taxon>Actinomycetota</taxon>
        <taxon>Actinomycetes</taxon>
        <taxon>Micromonosporales</taxon>
        <taxon>Micromonosporaceae</taxon>
        <taxon>Micromonospora</taxon>
    </lineage>
</organism>
<feature type="transmembrane region" description="Helical" evidence="7">
    <location>
        <begin position="120"/>
        <end position="145"/>
    </location>
</feature>
<dbReference type="GO" id="GO:0034040">
    <property type="term" value="F:ATPase-coupled lipid transmembrane transporter activity"/>
    <property type="evidence" value="ECO:0007669"/>
    <property type="project" value="TreeGrafter"/>
</dbReference>
<dbReference type="InterPro" id="IPR027417">
    <property type="entry name" value="P-loop_NTPase"/>
</dbReference>
<dbReference type="GO" id="GO:0016887">
    <property type="term" value="F:ATP hydrolysis activity"/>
    <property type="evidence" value="ECO:0007669"/>
    <property type="project" value="InterPro"/>
</dbReference>
<evidence type="ECO:0000256" key="3">
    <source>
        <dbReference type="ARBA" id="ARBA00022741"/>
    </source>
</evidence>
<dbReference type="PROSITE" id="PS00211">
    <property type="entry name" value="ABC_TRANSPORTER_1"/>
    <property type="match status" value="1"/>
</dbReference>
<keyword evidence="4 10" id="KW-0067">ATP-binding</keyword>
<evidence type="ECO:0000256" key="4">
    <source>
        <dbReference type="ARBA" id="ARBA00022840"/>
    </source>
</evidence>
<dbReference type="InterPro" id="IPR036640">
    <property type="entry name" value="ABC1_TM_sf"/>
</dbReference>
<feature type="domain" description="ABC transmembrane type-1" evidence="9">
    <location>
        <begin position="17"/>
        <end position="298"/>
    </location>
</feature>
<dbReference type="InterPro" id="IPR039421">
    <property type="entry name" value="Type_1_exporter"/>
</dbReference>
<dbReference type="InterPro" id="IPR003593">
    <property type="entry name" value="AAA+_ATPase"/>
</dbReference>
<dbReference type="AlphaFoldDB" id="A0A1C5A7R1"/>
<gene>
    <name evidence="10" type="ORF">GA0070215_12532</name>
</gene>
<dbReference type="PANTHER" id="PTHR24221">
    <property type="entry name" value="ATP-BINDING CASSETTE SUB-FAMILY B"/>
    <property type="match status" value="1"/>
</dbReference>
<evidence type="ECO:0000313" key="10">
    <source>
        <dbReference type="EMBL" id="SCF41235.1"/>
    </source>
</evidence>
<dbReference type="GO" id="GO:0140359">
    <property type="term" value="F:ABC-type transporter activity"/>
    <property type="evidence" value="ECO:0007669"/>
    <property type="project" value="InterPro"/>
</dbReference>
<evidence type="ECO:0000259" key="9">
    <source>
        <dbReference type="PROSITE" id="PS50929"/>
    </source>
</evidence>
<dbReference type="Pfam" id="PF00664">
    <property type="entry name" value="ABC_membrane"/>
    <property type="match status" value="1"/>
</dbReference>
<dbReference type="Pfam" id="PF00005">
    <property type="entry name" value="ABC_tran"/>
    <property type="match status" value="1"/>
</dbReference>
<dbReference type="InterPro" id="IPR003439">
    <property type="entry name" value="ABC_transporter-like_ATP-bd"/>
</dbReference>
<keyword evidence="5 7" id="KW-1133">Transmembrane helix</keyword>
<dbReference type="PROSITE" id="PS50929">
    <property type="entry name" value="ABC_TM1F"/>
    <property type="match status" value="1"/>
</dbReference>
<evidence type="ECO:0000256" key="5">
    <source>
        <dbReference type="ARBA" id="ARBA00022989"/>
    </source>
</evidence>
<dbReference type="InterPro" id="IPR017871">
    <property type="entry name" value="ABC_transporter-like_CS"/>
</dbReference>
<sequence length="569" mass="58872">MTSPELLRPVLGRLVPAAVLQALAGVSALLPLLALARFAGAWASGDALPGTTIVVTAVAGTVGAALAAAAATWITHRADADLSLHLQRRLAETIRHAPVPAVQGQGAARIKKVVQDDTGALHYLVAHTLLDVVALVVVPIAGFAVLAAFDWRLALCSLVPLVAGVLFYARAMRGSGAQFAEYAVAQQRINAAVVDYVRGLPVAKVYGGPGGARTRFLSAATGFHDFFRAWSSGTAVVTTASWLVVTPGLTATGLTVLGVIGVTAGWLTPSAMVAGVLLGPAISAPVAVAGPRLQAIRTGLSALSSIREFLEQPALRFGTRGSAPAGSVRLERISHRYDGDRLALDDVSFDLPPTGLVAVVGASGSGKSTLAALLARFADPTSGRILIGGTALTDLTEKALYDHTAFVFQDTGMRRASVRDNLTGGRAVTDEEMAGAARDAAIHDEITALAHGYDTVLGVDTELSGGQIQRLCLARALVRSPRLLVLDEALSAVDAASRSVLLDMLEAQAEHRSVLLITHQLDIAARADRVLVLADGRLAGDGTAAELSMTCPAYQALTGDSTAHAEGRH</sequence>
<name>A0A1C5A7R1_9ACTN</name>
<comment type="subcellular location">
    <subcellularLocation>
        <location evidence="1">Cell membrane</location>
        <topology evidence="1">Multi-pass membrane protein</topology>
    </subcellularLocation>
</comment>
<dbReference type="EMBL" id="FMCV01000025">
    <property type="protein sequence ID" value="SCF41235.1"/>
    <property type="molecule type" value="Genomic_DNA"/>
</dbReference>
<evidence type="ECO:0000313" key="11">
    <source>
        <dbReference type="Proteomes" id="UP000198551"/>
    </source>
</evidence>
<reference evidence="11" key="1">
    <citation type="submission" date="2016-06" db="EMBL/GenBank/DDBJ databases">
        <authorList>
            <person name="Varghese N."/>
        </authorList>
    </citation>
    <scope>NUCLEOTIDE SEQUENCE [LARGE SCALE GENOMIC DNA]</scope>
    <source>
        <strain evidence="11">DSM 45555</strain>
    </source>
</reference>
<proteinExistence type="predicted"/>
<dbReference type="Proteomes" id="UP000198551">
    <property type="component" value="Unassembled WGS sequence"/>
</dbReference>
<evidence type="ECO:0000259" key="8">
    <source>
        <dbReference type="PROSITE" id="PS50893"/>
    </source>
</evidence>
<keyword evidence="11" id="KW-1185">Reference proteome</keyword>
<dbReference type="SUPFAM" id="SSF90123">
    <property type="entry name" value="ABC transporter transmembrane region"/>
    <property type="match status" value="1"/>
</dbReference>
<accession>A0A1C5A7R1</accession>
<feature type="domain" description="ABC transporter" evidence="8">
    <location>
        <begin position="328"/>
        <end position="560"/>
    </location>
</feature>
<keyword evidence="6 7" id="KW-0472">Membrane</keyword>
<protein>
    <submittedName>
        <fullName evidence="10">ATP-binding cassette, subfamily B</fullName>
    </submittedName>
</protein>
<dbReference type="SUPFAM" id="SSF52540">
    <property type="entry name" value="P-loop containing nucleoside triphosphate hydrolases"/>
    <property type="match status" value="1"/>
</dbReference>
<keyword evidence="3" id="KW-0547">Nucleotide-binding</keyword>
<keyword evidence="2 7" id="KW-0812">Transmembrane</keyword>
<dbReference type="GO" id="GO:0005524">
    <property type="term" value="F:ATP binding"/>
    <property type="evidence" value="ECO:0007669"/>
    <property type="project" value="UniProtKB-KW"/>
</dbReference>
<dbReference type="Gene3D" id="1.20.1560.10">
    <property type="entry name" value="ABC transporter type 1, transmembrane domain"/>
    <property type="match status" value="1"/>
</dbReference>
<dbReference type="SMART" id="SM00382">
    <property type="entry name" value="AAA"/>
    <property type="match status" value="1"/>
</dbReference>
<dbReference type="Gene3D" id="3.40.50.300">
    <property type="entry name" value="P-loop containing nucleotide triphosphate hydrolases"/>
    <property type="match status" value="1"/>
</dbReference>